<dbReference type="AlphaFoldDB" id="A0A1M5GV13"/>
<sequence length="344" mass="39688">MIKVPYSLTELDLMAKDYYKVIEKEFDIRDQLQKWPNDELKPVMTFLEANLDTVMIGRPDQLEIIMTSLKASIDTAKQLYITNHPTKTDGSATKDSDAKAWFKAQIFQIFNYDNNSKSFISKNKGKLAYDHAAILNMNTCPYCNANFTFTIKSKKLKSRPQFDHFFNKGRHPYLALSFYNLIPSCALCNSGALKGQKEFTLKKNIHPFLESIENTYEFRTKVDAVDFLVSKKNFTLEMVLCNSKKDTDPDVIKAKGNLEIFALNDRYSYHKDIAESVIRNAHIYCNSTIKDLYETFEIKGKKIFTSEQEIKELVIGNYLDPLNSHKRIHSKLVRDIADEFGLTV</sequence>
<evidence type="ECO:0008006" key="3">
    <source>
        <dbReference type="Google" id="ProtNLM"/>
    </source>
</evidence>
<proteinExistence type="predicted"/>
<name>A0A1M5GV13_9FLAO</name>
<evidence type="ECO:0000313" key="1">
    <source>
        <dbReference type="EMBL" id="SHG07533.1"/>
    </source>
</evidence>
<dbReference type="RefSeq" id="WP_139259962.1">
    <property type="nucleotide sequence ID" value="NZ_FQVE01000004.1"/>
</dbReference>
<reference evidence="2" key="1">
    <citation type="submission" date="2016-11" db="EMBL/GenBank/DDBJ databases">
        <authorList>
            <person name="Varghese N."/>
            <person name="Submissions S."/>
        </authorList>
    </citation>
    <scope>NUCLEOTIDE SEQUENCE [LARGE SCALE GENOMIC DNA]</scope>
    <source>
        <strain evidence="2">YR203</strain>
    </source>
</reference>
<dbReference type="EMBL" id="FQVE01000004">
    <property type="protein sequence ID" value="SHG07533.1"/>
    <property type="molecule type" value="Genomic_DNA"/>
</dbReference>
<dbReference type="Gene3D" id="1.10.30.50">
    <property type="match status" value="1"/>
</dbReference>
<evidence type="ECO:0000313" key="2">
    <source>
        <dbReference type="Proteomes" id="UP000184108"/>
    </source>
</evidence>
<dbReference type="Proteomes" id="UP000184108">
    <property type="component" value="Unassembled WGS sequence"/>
</dbReference>
<gene>
    <name evidence="1" type="ORF">SAMN02787073_3479</name>
</gene>
<accession>A0A1M5GV13</accession>
<protein>
    <recommendedName>
        <fullName evidence="3">HNH endonuclease</fullName>
    </recommendedName>
</protein>
<organism evidence="1 2">
    <name type="scientific">Chryseobacterium vrystaatense</name>
    <dbReference type="NCBI Taxonomy" id="307480"/>
    <lineage>
        <taxon>Bacteria</taxon>
        <taxon>Pseudomonadati</taxon>
        <taxon>Bacteroidota</taxon>
        <taxon>Flavobacteriia</taxon>
        <taxon>Flavobacteriales</taxon>
        <taxon>Weeksellaceae</taxon>
        <taxon>Chryseobacterium group</taxon>
        <taxon>Chryseobacterium</taxon>
    </lineage>
</organism>